<evidence type="ECO:0000313" key="8">
    <source>
        <dbReference type="Proteomes" id="UP001293593"/>
    </source>
</evidence>
<dbReference type="PANTHER" id="PTHR33147:SF133">
    <property type="entry name" value="DEFENSIN-LIKE PROTEIN 6-RELATED"/>
    <property type="match status" value="1"/>
</dbReference>
<dbReference type="CDD" id="cd00107">
    <property type="entry name" value="Knot1"/>
    <property type="match status" value="1"/>
</dbReference>
<evidence type="ECO:0000256" key="4">
    <source>
        <dbReference type="ARBA" id="ARBA00023157"/>
    </source>
</evidence>
<dbReference type="Gene3D" id="3.30.30.10">
    <property type="entry name" value="Knottin, scorpion toxin-like"/>
    <property type="match status" value="1"/>
</dbReference>
<protein>
    <recommendedName>
        <fullName evidence="6">Knottins-like domain-containing protein</fullName>
    </recommendedName>
</protein>
<evidence type="ECO:0000313" key="7">
    <source>
        <dbReference type="EMBL" id="KAK4256856.1"/>
    </source>
</evidence>
<dbReference type="PROSITE" id="PS00940">
    <property type="entry name" value="GAMMA_THIONIN"/>
    <property type="match status" value="1"/>
</dbReference>
<dbReference type="SMART" id="SM00505">
    <property type="entry name" value="Knot1"/>
    <property type="match status" value="1"/>
</dbReference>
<evidence type="ECO:0000256" key="3">
    <source>
        <dbReference type="ARBA" id="ARBA00022729"/>
    </source>
</evidence>
<proteinExistence type="predicted"/>
<keyword evidence="4" id="KW-1015">Disulfide bond</keyword>
<comment type="caution">
    <text evidence="7">The sequence shown here is derived from an EMBL/GenBank/DDBJ whole genome shotgun (WGS) entry which is preliminary data.</text>
</comment>
<dbReference type="InterPro" id="IPR008176">
    <property type="entry name" value="Defensin_plant"/>
</dbReference>
<accession>A0AAE1MEB4</accession>
<name>A0AAE1MEB4_9FABA</name>
<dbReference type="InterPro" id="IPR003614">
    <property type="entry name" value="Knottins"/>
</dbReference>
<evidence type="ECO:0000256" key="2">
    <source>
        <dbReference type="ARBA" id="ARBA00022577"/>
    </source>
</evidence>
<dbReference type="PANTHER" id="PTHR33147">
    <property type="entry name" value="DEFENSIN-LIKE PROTEIN 1"/>
    <property type="match status" value="1"/>
</dbReference>
<dbReference type="GO" id="GO:0050832">
    <property type="term" value="P:defense response to fungus"/>
    <property type="evidence" value="ECO:0007669"/>
    <property type="project" value="UniProtKB-KW"/>
</dbReference>
<dbReference type="PRINTS" id="PR00288">
    <property type="entry name" value="PUROTHIONIN"/>
</dbReference>
<keyword evidence="1" id="KW-0929">Antimicrobial</keyword>
<reference evidence="7" key="1">
    <citation type="submission" date="2023-10" db="EMBL/GenBank/DDBJ databases">
        <title>Chromosome-level genome of the transformable northern wattle, Acacia crassicarpa.</title>
        <authorList>
            <person name="Massaro I."/>
            <person name="Sinha N.R."/>
            <person name="Poethig S."/>
            <person name="Leichty A.R."/>
        </authorList>
    </citation>
    <scope>NUCLEOTIDE SEQUENCE</scope>
    <source>
        <strain evidence="7">Acra3RX</strain>
        <tissue evidence="7">Leaf</tissue>
    </source>
</reference>
<evidence type="ECO:0000259" key="6">
    <source>
        <dbReference type="SMART" id="SM00505"/>
    </source>
</evidence>
<dbReference type="InterPro" id="IPR036574">
    <property type="entry name" value="Scorpion_toxin-like_sf"/>
</dbReference>
<keyword evidence="2" id="KW-0295">Fungicide</keyword>
<keyword evidence="8" id="KW-1185">Reference proteome</keyword>
<dbReference type="GO" id="GO:0031640">
    <property type="term" value="P:killing of cells of another organism"/>
    <property type="evidence" value="ECO:0007669"/>
    <property type="project" value="UniProtKB-KW"/>
</dbReference>
<feature type="chain" id="PRO_5042069508" description="Knottins-like domain-containing protein" evidence="5">
    <location>
        <begin position="28"/>
        <end position="74"/>
    </location>
</feature>
<feature type="signal peptide" evidence="5">
    <location>
        <begin position="1"/>
        <end position="27"/>
    </location>
</feature>
<keyword evidence="3 5" id="KW-0732">Signal</keyword>
<dbReference type="SUPFAM" id="SSF57095">
    <property type="entry name" value="Scorpion toxin-like"/>
    <property type="match status" value="1"/>
</dbReference>
<evidence type="ECO:0000256" key="5">
    <source>
        <dbReference type="SAM" id="SignalP"/>
    </source>
</evidence>
<dbReference type="Proteomes" id="UP001293593">
    <property type="component" value="Unassembled WGS sequence"/>
</dbReference>
<dbReference type="AlphaFoldDB" id="A0AAE1MEB4"/>
<dbReference type="Pfam" id="PF00304">
    <property type="entry name" value="Gamma-thionin"/>
    <property type="match status" value="1"/>
</dbReference>
<sequence>MEKARFVGLFFFLLIVLASQGSRVVEARHCESQSHRFKGTCVSDHNCASVCLVEGFTGGKCRGFHRRCYCTKAC</sequence>
<feature type="domain" description="Knottins-like" evidence="6">
    <location>
        <begin position="29"/>
        <end position="74"/>
    </location>
</feature>
<gene>
    <name evidence="7" type="ORF">QN277_006524</name>
</gene>
<dbReference type="EMBL" id="JAWXYG010000012">
    <property type="protein sequence ID" value="KAK4256856.1"/>
    <property type="molecule type" value="Genomic_DNA"/>
</dbReference>
<organism evidence="7 8">
    <name type="scientific">Acacia crassicarpa</name>
    <name type="common">northern wattle</name>
    <dbReference type="NCBI Taxonomy" id="499986"/>
    <lineage>
        <taxon>Eukaryota</taxon>
        <taxon>Viridiplantae</taxon>
        <taxon>Streptophyta</taxon>
        <taxon>Embryophyta</taxon>
        <taxon>Tracheophyta</taxon>
        <taxon>Spermatophyta</taxon>
        <taxon>Magnoliopsida</taxon>
        <taxon>eudicotyledons</taxon>
        <taxon>Gunneridae</taxon>
        <taxon>Pentapetalae</taxon>
        <taxon>rosids</taxon>
        <taxon>fabids</taxon>
        <taxon>Fabales</taxon>
        <taxon>Fabaceae</taxon>
        <taxon>Caesalpinioideae</taxon>
        <taxon>mimosoid clade</taxon>
        <taxon>Acacieae</taxon>
        <taxon>Acacia</taxon>
    </lineage>
</organism>
<evidence type="ECO:0000256" key="1">
    <source>
        <dbReference type="ARBA" id="ARBA00022529"/>
    </source>
</evidence>